<protein>
    <submittedName>
        <fullName evidence="11">ABC transporter permease</fullName>
    </submittedName>
</protein>
<name>A0A9X3RF44_9CORY</name>
<keyword evidence="2" id="KW-1003">Cell membrane</keyword>
<feature type="transmembrane region" description="Helical" evidence="8">
    <location>
        <begin position="42"/>
        <end position="62"/>
    </location>
</feature>
<keyword evidence="4 8" id="KW-1133">Transmembrane helix</keyword>
<gene>
    <name evidence="11" type="ORF">L8V00_05210</name>
</gene>
<dbReference type="EMBL" id="JAKMUT010000004">
    <property type="protein sequence ID" value="MCZ9289609.1"/>
    <property type="molecule type" value="Genomic_DNA"/>
</dbReference>
<keyword evidence="3 8" id="KW-0812">Transmembrane</keyword>
<keyword evidence="5 8" id="KW-0472">Membrane</keyword>
<dbReference type="Pfam" id="PF02687">
    <property type="entry name" value="FtsX"/>
    <property type="match status" value="2"/>
</dbReference>
<evidence type="ECO:0000256" key="3">
    <source>
        <dbReference type="ARBA" id="ARBA00022692"/>
    </source>
</evidence>
<evidence type="ECO:0000259" key="10">
    <source>
        <dbReference type="Pfam" id="PF12704"/>
    </source>
</evidence>
<feature type="transmembrane region" description="Helical" evidence="8">
    <location>
        <begin position="281"/>
        <end position="307"/>
    </location>
</feature>
<evidence type="ECO:0000256" key="2">
    <source>
        <dbReference type="ARBA" id="ARBA00022475"/>
    </source>
</evidence>
<feature type="domain" description="MacB-like periplasmic core" evidence="10">
    <location>
        <begin position="43"/>
        <end position="251"/>
    </location>
</feature>
<proteinExistence type="inferred from homology"/>
<dbReference type="PANTHER" id="PTHR30572">
    <property type="entry name" value="MEMBRANE COMPONENT OF TRANSPORTER-RELATED"/>
    <property type="match status" value="1"/>
</dbReference>
<feature type="transmembrane region" description="Helical" evidence="8">
    <location>
        <begin position="328"/>
        <end position="353"/>
    </location>
</feature>
<dbReference type="Proteomes" id="UP001146469">
    <property type="component" value="Unassembled WGS sequence"/>
</dbReference>
<comment type="similarity">
    <text evidence="6">Belongs to the ABC-4 integral membrane protein family.</text>
</comment>
<feature type="transmembrane region" description="Helical" evidence="8">
    <location>
        <begin position="426"/>
        <end position="444"/>
    </location>
</feature>
<feature type="transmembrane region" description="Helical" evidence="8">
    <location>
        <begin position="456"/>
        <end position="475"/>
    </location>
</feature>
<evidence type="ECO:0000259" key="9">
    <source>
        <dbReference type="Pfam" id="PF02687"/>
    </source>
</evidence>
<dbReference type="InterPro" id="IPR050250">
    <property type="entry name" value="Macrolide_Exporter_MacB"/>
</dbReference>
<feature type="transmembrane region" description="Helical" evidence="8">
    <location>
        <begin position="840"/>
        <end position="863"/>
    </location>
</feature>
<feature type="transmembrane region" description="Helical" evidence="8">
    <location>
        <begin position="513"/>
        <end position="533"/>
    </location>
</feature>
<sequence length="879" mass="92409">MPNATRSQKHGGSTDAGKSNSNHARAVAKVSYRSVLANKVRFLLTIIAVVLGTAFISGSSMFTDMMQKSFNGVFENVYSAVDVEVTQKDPTKPITQETRSKLEDNEDVKSVAMASETIAVVAKGGKQLSPGGAPSVLFPNDTGENAPGPTITVADGREPKGEKEAMINTDAAEKHGVHIGDTLKAIDVRDSHDYKIVGIYDTDFSVGGYLGLALDTDVYIDRYTNGTFPDGFWLSAIDGVTAEQLKDSVQEKFPELKVVTGDSIVEQATKEIQDGLSFVNYFLLAFALVSLLVGAFIIANTFSMVVAQRMREFALLRSLGASRSQLTTSVVFEAVLVGLVGSALGIVAGMGLAKGIFAIMDMAGFGLPSTGLSLTPQAVILPLVIGVLITVVSAWSPARRAGRVHPVEAMRSGDVSSSSPLKLRTIAGAIVFLLGAAAAVAALVLKDADTSVRASILGFGALLVIVGTFLVSPALSIPIVPALGRVLGAPFGAVGKLASTNSRRNPRRTATTAFALTLGVTLVAAFGMVGATMKSAMEDMIGDTVKSDLVVSGPQNQGFPLPQGVEKAVDEADGVSSHSTLGVAPVSVGKPMAESNVTYAGMYAFYFKGPLGKSMGLKSLGEELKSDEPGFYASEGKAKAMKWKVGDEVPMYRVGQGEMGKIKLLGIYTEPLQSQTLLNEAALKPYVGQGKPLDEAKDLSILQINVHGDGNISEKDLKDNVSKAVEPFIVADVLTPTEYAGTVSSGIDQMLMILNAMLALSILVAILGIINTLALNVIERRQEIGMLRAVGMFRKQVRRMITLEAVQIAIYGALVGVLIGVCLGWVFVKVLASEGLDGAVLPWQMLIGMVVGSGIVGVLAALWPAHKAAKTSPLEAIAD</sequence>
<feature type="transmembrane region" description="Helical" evidence="8">
    <location>
        <begin position="808"/>
        <end position="828"/>
    </location>
</feature>
<evidence type="ECO:0000256" key="7">
    <source>
        <dbReference type="SAM" id="MobiDB-lite"/>
    </source>
</evidence>
<dbReference type="PANTHER" id="PTHR30572:SF4">
    <property type="entry name" value="ABC TRANSPORTER PERMEASE YTRF"/>
    <property type="match status" value="1"/>
</dbReference>
<comment type="caution">
    <text evidence="11">The sequence shown here is derived from an EMBL/GenBank/DDBJ whole genome shotgun (WGS) entry which is preliminary data.</text>
</comment>
<evidence type="ECO:0000256" key="8">
    <source>
        <dbReference type="SAM" id="Phobius"/>
    </source>
</evidence>
<evidence type="ECO:0000256" key="4">
    <source>
        <dbReference type="ARBA" id="ARBA00022989"/>
    </source>
</evidence>
<evidence type="ECO:0000256" key="6">
    <source>
        <dbReference type="ARBA" id="ARBA00038076"/>
    </source>
</evidence>
<accession>A0A9X3RF44</accession>
<keyword evidence="12" id="KW-1185">Reference proteome</keyword>
<dbReference type="AlphaFoldDB" id="A0A9X3RF44"/>
<dbReference type="GO" id="GO:0005886">
    <property type="term" value="C:plasma membrane"/>
    <property type="evidence" value="ECO:0007669"/>
    <property type="project" value="UniProtKB-SubCell"/>
</dbReference>
<dbReference type="InterPro" id="IPR025857">
    <property type="entry name" value="MacB_PCD"/>
</dbReference>
<feature type="domain" description="ABC3 transporter permease C-terminal" evidence="9">
    <location>
        <begin position="285"/>
        <end position="405"/>
    </location>
</feature>
<feature type="transmembrane region" description="Helical" evidence="8">
    <location>
        <begin position="373"/>
        <end position="395"/>
    </location>
</feature>
<organism evidence="11 12">
    <name type="scientific">Corynebacterium evansiae</name>
    <dbReference type="NCBI Taxonomy" id="2913499"/>
    <lineage>
        <taxon>Bacteria</taxon>
        <taxon>Bacillati</taxon>
        <taxon>Actinomycetota</taxon>
        <taxon>Actinomycetes</taxon>
        <taxon>Mycobacteriales</taxon>
        <taxon>Corynebacteriaceae</taxon>
        <taxon>Corynebacterium</taxon>
    </lineage>
</organism>
<evidence type="ECO:0000256" key="1">
    <source>
        <dbReference type="ARBA" id="ARBA00004651"/>
    </source>
</evidence>
<dbReference type="Pfam" id="PF12704">
    <property type="entry name" value="MacB_PCD"/>
    <property type="match status" value="1"/>
</dbReference>
<reference evidence="11" key="1">
    <citation type="submission" date="2022-02" db="EMBL/GenBank/DDBJ databases">
        <title>Corynebacterium sp. from urogenital microbiome.</title>
        <authorList>
            <person name="Cappelli E.A."/>
            <person name="Ribeiro T.G."/>
            <person name="Peixe L."/>
        </authorList>
    </citation>
    <scope>NUCLEOTIDE SEQUENCE</scope>
    <source>
        <strain evidence="11">C8Ua_174</strain>
    </source>
</reference>
<dbReference type="RefSeq" id="WP_269944409.1">
    <property type="nucleotide sequence ID" value="NZ_JAKMUT010000004.1"/>
</dbReference>
<evidence type="ECO:0000256" key="5">
    <source>
        <dbReference type="ARBA" id="ARBA00023136"/>
    </source>
</evidence>
<comment type="subcellular location">
    <subcellularLocation>
        <location evidence="1">Cell membrane</location>
        <topology evidence="1">Multi-pass membrane protein</topology>
    </subcellularLocation>
</comment>
<evidence type="ECO:0000313" key="11">
    <source>
        <dbReference type="EMBL" id="MCZ9289609.1"/>
    </source>
</evidence>
<dbReference type="InterPro" id="IPR003838">
    <property type="entry name" value="ABC3_permease_C"/>
</dbReference>
<feature type="transmembrane region" description="Helical" evidence="8">
    <location>
        <begin position="752"/>
        <end position="778"/>
    </location>
</feature>
<feature type="region of interest" description="Disordered" evidence="7">
    <location>
        <begin position="1"/>
        <end position="23"/>
    </location>
</feature>
<evidence type="ECO:0000313" key="12">
    <source>
        <dbReference type="Proteomes" id="UP001146469"/>
    </source>
</evidence>
<feature type="domain" description="ABC3 transporter permease C-terminal" evidence="9">
    <location>
        <begin position="756"/>
        <end position="873"/>
    </location>
</feature>
<dbReference type="GO" id="GO:0022857">
    <property type="term" value="F:transmembrane transporter activity"/>
    <property type="evidence" value="ECO:0007669"/>
    <property type="project" value="TreeGrafter"/>
</dbReference>